<reference evidence="3 4" key="1">
    <citation type="journal article" date="2022" name="J Glob Antimicrob Resist">
        <title>First complete genome of a multidrug resistant strain of the novel human pathogen Kalamiella piersonii (GABEKP28) identified in human saliva.</title>
        <authorList>
            <person name="McDonagh F."/>
            <person name="Singh N.K."/>
            <person name="Venkateswaran K."/>
            <person name="Lonappan A.M."/>
            <person name="Hallahan B."/>
            <person name="Tuohy A."/>
            <person name="Burke L."/>
            <person name="Kovarova A."/>
            <person name="Miliotis G."/>
        </authorList>
    </citation>
    <scope>NUCLEOTIDE SEQUENCE [LARGE SCALE GENOMIC DNA]</scope>
    <source>
        <strain evidence="3 4">GABEKP28</strain>
    </source>
</reference>
<dbReference type="AlphaFoldDB" id="A0AAJ5UB21"/>
<dbReference type="Gene3D" id="3.40.50.2000">
    <property type="entry name" value="Glycogen Phosphorylase B"/>
    <property type="match status" value="4"/>
</dbReference>
<dbReference type="GO" id="GO:0009103">
    <property type="term" value="P:lipopolysaccharide biosynthetic process"/>
    <property type="evidence" value="ECO:0007669"/>
    <property type="project" value="TreeGrafter"/>
</dbReference>
<keyword evidence="1 3" id="KW-0808">Transferase</keyword>
<feature type="domain" description="Glycosyl transferase family 1" evidence="2">
    <location>
        <begin position="225"/>
        <end position="383"/>
    </location>
</feature>
<evidence type="ECO:0000256" key="1">
    <source>
        <dbReference type="ARBA" id="ARBA00022679"/>
    </source>
</evidence>
<dbReference type="CDD" id="cd03809">
    <property type="entry name" value="GT4_MtfB-like"/>
    <property type="match status" value="2"/>
</dbReference>
<evidence type="ECO:0000313" key="3">
    <source>
        <dbReference type="EMBL" id="WBG92122.1"/>
    </source>
</evidence>
<dbReference type="PANTHER" id="PTHR46401">
    <property type="entry name" value="GLYCOSYLTRANSFERASE WBBK-RELATED"/>
    <property type="match status" value="1"/>
</dbReference>
<dbReference type="PANTHER" id="PTHR46401:SF2">
    <property type="entry name" value="GLYCOSYLTRANSFERASE WBBK-RELATED"/>
    <property type="match status" value="1"/>
</dbReference>
<proteinExistence type="predicted"/>
<dbReference type="Proteomes" id="UP001211544">
    <property type="component" value="Chromosome"/>
</dbReference>
<evidence type="ECO:0000259" key="2">
    <source>
        <dbReference type="Pfam" id="PF00534"/>
    </source>
</evidence>
<accession>A0AAJ5UB21</accession>
<feature type="domain" description="Glycosyl transferase family 1" evidence="2">
    <location>
        <begin position="616"/>
        <end position="787"/>
    </location>
</feature>
<dbReference type="EMBL" id="CP104758">
    <property type="protein sequence ID" value="WBG92122.1"/>
    <property type="molecule type" value="Genomic_DNA"/>
</dbReference>
<dbReference type="KEGG" id="kpie:N5580_06175"/>
<dbReference type="CDD" id="cd03801">
    <property type="entry name" value="GT4_PimA-like"/>
    <property type="match status" value="1"/>
</dbReference>
<dbReference type="InterPro" id="IPR001296">
    <property type="entry name" value="Glyco_trans_1"/>
</dbReference>
<gene>
    <name evidence="3" type="ORF">N5580_06175</name>
</gene>
<keyword evidence="3" id="KW-0328">Glycosyltransferase</keyword>
<dbReference type="GO" id="GO:0016757">
    <property type="term" value="F:glycosyltransferase activity"/>
    <property type="evidence" value="ECO:0007669"/>
    <property type="project" value="UniProtKB-KW"/>
</dbReference>
<name>A0AAJ5UB21_9GAMM</name>
<dbReference type="SUPFAM" id="SSF53756">
    <property type="entry name" value="UDP-Glycosyltransferase/glycogen phosphorylase"/>
    <property type="match status" value="3"/>
</dbReference>
<organism evidence="3 4">
    <name type="scientific">Pantoea piersonii</name>
    <dbReference type="NCBI Taxonomy" id="2364647"/>
    <lineage>
        <taxon>Bacteria</taxon>
        <taxon>Pseudomonadati</taxon>
        <taxon>Pseudomonadota</taxon>
        <taxon>Gammaproteobacteria</taxon>
        <taxon>Enterobacterales</taxon>
        <taxon>Erwiniaceae</taxon>
        <taxon>Pantoea</taxon>
    </lineage>
</organism>
<protein>
    <submittedName>
        <fullName evidence="3">Glycosyltransferase</fullName>
        <ecNumber evidence="3">2.4.-.-</ecNumber>
    </submittedName>
</protein>
<keyword evidence="4" id="KW-1185">Reference proteome</keyword>
<dbReference type="Pfam" id="PF00534">
    <property type="entry name" value="Glycos_transf_1"/>
    <property type="match status" value="3"/>
</dbReference>
<evidence type="ECO:0000313" key="4">
    <source>
        <dbReference type="Proteomes" id="UP001211544"/>
    </source>
</evidence>
<dbReference type="RefSeq" id="WP_269950082.1">
    <property type="nucleotide sequence ID" value="NZ_CP104758.1"/>
</dbReference>
<sequence length="1243" mass="140804">MLIAIDIQGLQSESRYRGIGRYVRSIIKALLVLAKQKKHNVVLCGNGAFPLNELIDEFAPLVGRDNIRFWVPAGECAYENVLNHDNNYNARIIREAFFKKLKADVIYVPTMFEGYQDNSVLSVGEFDKSTPVVATLYDLIPLHNPAHYLDGNANYKKFYLEKISFLKRCAKLLAISEFAKQEGQEYFSEKADDIINVSTACDDIFQPHDYSDEEKSGFLNKFSITKPFLLYSGGADERKNLPALIKALSSLPEETQKKYEFVIAGRLSDWDVNNLKNAIKKANLECMPVRFTGYVTDDELVALYNLCHLFIFPSWHEGFGLPALEAMACGAVVIGAGNTSLPEVIGIPEALFDPLNIDEMRQKIEHVLIDNDLYNEIKEKGKSRACAFSWERSATVAMHALEEVASKASDTSAAVINTKNKKKLAYFTPLSPARSGIALYSEELLPALAKFYDIDVVIDPLQSEVNHQVEYDVIDVPVFLENVERYDRIIYQMGNSVFHEYMHEILEVFPGIVCLHDFYLSNYYRYKESQTGEMKLWSEQLLTSHGYKALIERGELNNDLDIMYRYPSNFNVLSNALAVIVHSNHARELAKAWYHSAVSVDWEKINLLRAKALNYDRQSTRQQLNIDDQTILICSFGIMDFTKLNHRVIEALGESLAQESKKVKLVFVGELGGSYKDEIEALINKHHLGNSVEITGWASDELYKQYLIAADVAVQLRSLSRGETSAAVLDCMNYGLPTIVNANGSMAELPDDKVIKLAEDFTTFELIEAIDKLCLDRNYRLSLGASAAAYIHQFHSPDNCAELYYEFIEKVYGKGEVLINDVIKELSIEDEQCNSYAQVLSRNFPKLKSGRKIFFDVSLLRSTDLWTGIERVTRALLIELLKISDGNMNIVPVYLEKNQNGYSLKEANQFITKLYPQTEPYLVNDREVDFYPGDVYFSSELACDLIIDAAQNNFFDDLMRSNVHVSFMIHDILPVTRPEFFPPGSNENFSKWLNIVASNSDKIICVTDAVRNEVDKYMRTHKIDNSRLKIEFSHHGADIAASRPNNGISSAEEKILAAIDNKLTFLMVGTLEPRKGHLLAVSAFEKLWRSGHDLNLVIVGKEGWKGLPDDKRRTIPKIISAIENNEHNGRQLFWLNNASDELLSKIYAMSDCLLYPSEDEGFGLPLIEASQHKKPLISRDVPVLREVAKEGAYYFNTNDADVLAEEILKWCELFKQNAHPDSSCIPWITWSESAKNLVSKLLS</sequence>
<feature type="domain" description="Glycosyl transferase family 1" evidence="2">
    <location>
        <begin position="1054"/>
        <end position="1213"/>
    </location>
</feature>
<dbReference type="EC" id="2.4.-.-" evidence="3"/>